<comment type="caution">
    <text evidence="4">The sequence shown here is derived from an EMBL/GenBank/DDBJ whole genome shotgun (WGS) entry which is preliminary data.</text>
</comment>
<dbReference type="STRING" id="1801773.A3A03_01905"/>
<dbReference type="InterPro" id="IPR023296">
    <property type="entry name" value="Glyco_hydro_beta-prop_sf"/>
</dbReference>
<keyword evidence="2" id="KW-0808">Transferase</keyword>
<dbReference type="CDD" id="cd18614">
    <property type="entry name" value="GH130"/>
    <property type="match status" value="1"/>
</dbReference>
<evidence type="ECO:0000256" key="2">
    <source>
        <dbReference type="ARBA" id="ARBA00022679"/>
    </source>
</evidence>
<organism evidence="4 5">
    <name type="scientific">Candidatus Nomurabacteria bacterium RIFCSPLOWO2_01_FULL_40_18</name>
    <dbReference type="NCBI Taxonomy" id="1801773"/>
    <lineage>
        <taxon>Bacteria</taxon>
        <taxon>Candidatus Nomuraibacteriota</taxon>
    </lineage>
</organism>
<dbReference type="SUPFAM" id="SSF75005">
    <property type="entry name" value="Arabinanase/levansucrase/invertase"/>
    <property type="match status" value="2"/>
</dbReference>
<dbReference type="PANTHER" id="PTHR34106:SF5">
    <property type="entry name" value="GLYCOSIDASE"/>
    <property type="match status" value="1"/>
</dbReference>
<dbReference type="AlphaFoldDB" id="A0A1F6XIC2"/>
<sequence>MFVVKRSHHNPILVPDKDHYWEDFATFNMSVVKAGRMFYGIYRAISAVDKLRTPEQISIIGIGQSKDGKDFYNRIPFITPNEEWEKYGCEDPRITFFEGNYYIFYTALSKYPFEASGIKVAVAVSKDLKKIKEKHLVTPFNAKAMTLFPKRIDGKITVILSVNTDMPPAKTAIAQVDTIEELWNPKFWDEWYKNIDKHTFDLKRSPYDHIEIGSPPLETVHGWLLVYSHIQNYFEGSNLDRIFGVEAVILSLSNPLKILGQTRGPLLVPRESYELLGHVPDVVFPTGAIIKKDTLFIYYGAADMTGCVAHVNLKDLLGTMLAETSSKWHFKRSTQNPIIIPNKKNSWEAKATFNPAAIRIRNTTHILYRTLSDDNTSYIGYASSRDGITIDERLAKPIYSPKEDFESKKIAGGNSGCEDPRVTKIGNTIYMCYTAFDGIGPPRVAITSIKGADFLKKNWKWEKPVLITPAGFDDKDTCIFQEKTKGQYFFLHRVGNEICGDYLKSLNFEKESVKKCIRIIGPRINSWDSSKVGIAAPPIKTKSGWLLLYHGVSKSHNTYRIGALLLDLKDPAIVLARTTDPIFEPKEAYEKVGVVNNVVFPCGMTLQDGLLYIYYGGADTVVGVATMELDIILKALTRDIKK</sequence>
<dbReference type="Gene3D" id="2.115.10.20">
    <property type="entry name" value="Glycosyl hydrolase domain, family 43"/>
    <property type="match status" value="2"/>
</dbReference>
<keyword evidence="1" id="KW-0328">Glycosyltransferase</keyword>
<name>A0A1F6XIC2_9BACT</name>
<dbReference type="GO" id="GO:0016757">
    <property type="term" value="F:glycosyltransferase activity"/>
    <property type="evidence" value="ECO:0007669"/>
    <property type="project" value="UniProtKB-KW"/>
</dbReference>
<evidence type="ECO:0008006" key="6">
    <source>
        <dbReference type="Google" id="ProtNLM"/>
    </source>
</evidence>
<proteinExistence type="inferred from homology"/>
<evidence type="ECO:0000313" key="4">
    <source>
        <dbReference type="EMBL" id="OGI93907.1"/>
    </source>
</evidence>
<comment type="similarity">
    <text evidence="3">Belongs to the glycosyl hydrolase 130 family.</text>
</comment>
<protein>
    <recommendedName>
        <fullName evidence="6">Glycosidase</fullName>
    </recommendedName>
</protein>
<dbReference type="CDD" id="cd18611">
    <property type="entry name" value="GH130"/>
    <property type="match status" value="1"/>
</dbReference>
<dbReference type="Pfam" id="PF04041">
    <property type="entry name" value="Glyco_hydro_130"/>
    <property type="match status" value="2"/>
</dbReference>
<dbReference type="EMBL" id="MFUX01000036">
    <property type="protein sequence ID" value="OGI93907.1"/>
    <property type="molecule type" value="Genomic_DNA"/>
</dbReference>
<dbReference type="PANTHER" id="PTHR34106">
    <property type="entry name" value="GLYCOSIDASE"/>
    <property type="match status" value="1"/>
</dbReference>
<accession>A0A1F6XIC2</accession>
<evidence type="ECO:0000256" key="1">
    <source>
        <dbReference type="ARBA" id="ARBA00022676"/>
    </source>
</evidence>
<evidence type="ECO:0000256" key="3">
    <source>
        <dbReference type="ARBA" id="ARBA00024356"/>
    </source>
</evidence>
<dbReference type="Proteomes" id="UP000176629">
    <property type="component" value="Unassembled WGS sequence"/>
</dbReference>
<dbReference type="InterPro" id="IPR007184">
    <property type="entry name" value="Mannoside_phosphorylase"/>
</dbReference>
<reference evidence="4 5" key="1">
    <citation type="journal article" date="2016" name="Nat. Commun.">
        <title>Thousands of microbial genomes shed light on interconnected biogeochemical processes in an aquifer system.</title>
        <authorList>
            <person name="Anantharaman K."/>
            <person name="Brown C.T."/>
            <person name="Hug L.A."/>
            <person name="Sharon I."/>
            <person name="Castelle C.J."/>
            <person name="Probst A.J."/>
            <person name="Thomas B.C."/>
            <person name="Singh A."/>
            <person name="Wilkins M.J."/>
            <person name="Karaoz U."/>
            <person name="Brodie E.L."/>
            <person name="Williams K.H."/>
            <person name="Hubbard S.S."/>
            <person name="Banfield J.F."/>
        </authorList>
    </citation>
    <scope>NUCLEOTIDE SEQUENCE [LARGE SCALE GENOMIC DNA]</scope>
</reference>
<gene>
    <name evidence="4" type="ORF">A3A03_01905</name>
</gene>
<evidence type="ECO:0000313" key="5">
    <source>
        <dbReference type="Proteomes" id="UP000176629"/>
    </source>
</evidence>